<dbReference type="STRING" id="1513896.SAMN05660841_00727"/>
<keyword evidence="1" id="KW-0732">Signal</keyword>
<evidence type="ECO:0000256" key="1">
    <source>
        <dbReference type="SAM" id="SignalP"/>
    </source>
</evidence>
<reference evidence="3" key="1">
    <citation type="submission" date="2017-02" db="EMBL/GenBank/DDBJ databases">
        <authorList>
            <person name="Varghese N."/>
            <person name="Submissions S."/>
        </authorList>
    </citation>
    <scope>NUCLEOTIDE SEQUENCE [LARGE SCALE GENOMIC DNA]</scope>
    <source>
        <strain evidence="3">DSM 24091</strain>
    </source>
</reference>
<accession>A0A1T5BIN3</accession>
<dbReference type="Pfam" id="PF12771">
    <property type="entry name" value="SusD-like_2"/>
    <property type="match status" value="1"/>
</dbReference>
<dbReference type="EMBL" id="FUZF01000002">
    <property type="protein sequence ID" value="SKB47154.1"/>
    <property type="molecule type" value="Genomic_DNA"/>
</dbReference>
<dbReference type="AlphaFoldDB" id="A0A1T5BIN3"/>
<keyword evidence="3" id="KW-1185">Reference proteome</keyword>
<dbReference type="InterPro" id="IPR011990">
    <property type="entry name" value="TPR-like_helical_dom_sf"/>
</dbReference>
<evidence type="ECO:0000313" key="2">
    <source>
        <dbReference type="EMBL" id="SKB47154.1"/>
    </source>
</evidence>
<dbReference type="SUPFAM" id="SSF48452">
    <property type="entry name" value="TPR-like"/>
    <property type="match status" value="1"/>
</dbReference>
<dbReference type="InterPro" id="IPR041662">
    <property type="entry name" value="SusD-like_2"/>
</dbReference>
<protein>
    <submittedName>
        <fullName evidence="2">Starch-binding associating with outer membrane</fullName>
    </submittedName>
</protein>
<dbReference type="Gene3D" id="1.25.40.390">
    <property type="match status" value="1"/>
</dbReference>
<sequence>MKRVTYFSMIALALALGSCTKDLTSLNDNPAGFSSLEPGYQFTKVQAGLAGDRTEVWRTNLLLTSPMIQHLGGAWGIQAGGQYNIFERIYWETLWNTVYPRDLKNIQDVVDKTKSDPEQVNMHAAAKVMRVFIYAKMTDLYGDIPYSEAIKGYTEGKLMAKYDKQEDIYMDFFKELDEANTLFDLSKAKIKGDIFYGGDVAKWKRFTNSLRLRLGMRVSNVNPVESKKQVEAALKAGVMTSNDDIAMTKHMSINYADGELRGNGASQVFKGGDNSNGFKLVTTLVDYMKNRKDPRLPIYGGTYLGDGVIGVSSTVIDITKIFRPIGIRPGSMGWSDWNPGITDPDANGVKHVVSNTFAYVQPSVYVSALNAPSFHLTYAEVEFLKAEAALRGWGGLANPVDFFDRGIEASCAMMSLYPNAPSIAAANVDELKNAYKPFPTTFEGAMDAIHGQMWVNFFLNGPEAYSNYRRTGYPSVVVPSKPPANYTTSTNGVIPKRFIYPMNQVLQNKEQLQIALDRMGGKDDWLSPVWWDK</sequence>
<organism evidence="2 3">
    <name type="scientific">Sphingobacterium nematocida</name>
    <dbReference type="NCBI Taxonomy" id="1513896"/>
    <lineage>
        <taxon>Bacteria</taxon>
        <taxon>Pseudomonadati</taxon>
        <taxon>Bacteroidota</taxon>
        <taxon>Sphingobacteriia</taxon>
        <taxon>Sphingobacteriales</taxon>
        <taxon>Sphingobacteriaceae</taxon>
        <taxon>Sphingobacterium</taxon>
    </lineage>
</organism>
<dbReference type="Proteomes" id="UP000190150">
    <property type="component" value="Unassembled WGS sequence"/>
</dbReference>
<name>A0A1T5BIN3_9SPHI</name>
<gene>
    <name evidence="2" type="ORF">SAMN05660841_00727</name>
</gene>
<feature type="chain" id="PRO_5012640029" evidence="1">
    <location>
        <begin position="21"/>
        <end position="533"/>
    </location>
</feature>
<dbReference type="PROSITE" id="PS51257">
    <property type="entry name" value="PROKAR_LIPOPROTEIN"/>
    <property type="match status" value="1"/>
</dbReference>
<evidence type="ECO:0000313" key="3">
    <source>
        <dbReference type="Proteomes" id="UP000190150"/>
    </source>
</evidence>
<feature type="signal peptide" evidence="1">
    <location>
        <begin position="1"/>
        <end position="20"/>
    </location>
</feature>
<proteinExistence type="predicted"/>
<dbReference type="RefSeq" id="WP_176140977.1">
    <property type="nucleotide sequence ID" value="NZ_FUZF01000002.1"/>
</dbReference>